<feature type="binding site" evidence="7">
    <location>
        <position position="73"/>
    </location>
    <ligand>
        <name>Mg(2+)</name>
        <dbReference type="ChEBI" id="CHEBI:18420"/>
        <label>1</label>
        <note>catalytic</note>
    </ligand>
</feature>
<dbReference type="OrthoDB" id="10254945at2759"/>
<comment type="pathway">
    <text evidence="8">Polyol metabolism; myo-inositol biosynthesis; myo-inositol from D-glucose 6-phosphate: step 2/2.</text>
</comment>
<keyword evidence="6 7" id="KW-0460">Magnesium</keyword>
<dbReference type="AlphaFoldDB" id="A0A5N5CUM4"/>
<dbReference type="InterPro" id="IPR020550">
    <property type="entry name" value="Inositol_monophosphatase_CS"/>
</dbReference>
<accession>A0A5N5CUM4</accession>
<dbReference type="PANTHER" id="PTHR20854:SF4">
    <property type="entry name" value="INOSITOL-1-MONOPHOSPHATASE-RELATED"/>
    <property type="match status" value="1"/>
</dbReference>
<dbReference type="PROSITE" id="PS00630">
    <property type="entry name" value="IMP_2"/>
    <property type="match status" value="1"/>
</dbReference>
<evidence type="ECO:0000256" key="8">
    <source>
        <dbReference type="RuleBase" id="RU364068"/>
    </source>
</evidence>
<dbReference type="EMBL" id="VCHE01000234">
    <property type="protein sequence ID" value="KAB2569043.1"/>
    <property type="molecule type" value="Genomic_DNA"/>
</dbReference>
<dbReference type="EC" id="3.1.3.25" evidence="8"/>
<dbReference type="FunFam" id="3.30.540.10:FF:000004">
    <property type="entry name" value="Inositol-1-monophosphatase"/>
    <property type="match status" value="1"/>
</dbReference>
<dbReference type="PRINTS" id="PR00377">
    <property type="entry name" value="IMPHPHTASES"/>
</dbReference>
<evidence type="ECO:0000256" key="3">
    <source>
        <dbReference type="ARBA" id="ARBA00009759"/>
    </source>
</evidence>
<evidence type="ECO:0000256" key="7">
    <source>
        <dbReference type="PIRSR" id="PIRSR600760-2"/>
    </source>
</evidence>
<dbReference type="GO" id="GO:0008934">
    <property type="term" value="F:inositol monophosphate 1-phosphatase activity"/>
    <property type="evidence" value="ECO:0007669"/>
    <property type="project" value="InterPro"/>
</dbReference>
<gene>
    <name evidence="9" type="primary">INM2_0</name>
    <name evidence="9" type="ORF">DBV05_g12283</name>
</gene>
<evidence type="ECO:0000256" key="5">
    <source>
        <dbReference type="ARBA" id="ARBA00022801"/>
    </source>
</evidence>
<dbReference type="SUPFAM" id="SSF56655">
    <property type="entry name" value="Carbohydrate phosphatase"/>
    <property type="match status" value="1"/>
</dbReference>
<evidence type="ECO:0000256" key="1">
    <source>
        <dbReference type="ARBA" id="ARBA00001033"/>
    </source>
</evidence>
<comment type="similarity">
    <text evidence="3 8">Belongs to the inositol monophosphatase superfamily.</text>
</comment>
<evidence type="ECO:0000256" key="6">
    <source>
        <dbReference type="ARBA" id="ARBA00022842"/>
    </source>
</evidence>
<comment type="caution">
    <text evidence="9">The sequence shown here is derived from an EMBL/GenBank/DDBJ whole genome shotgun (WGS) entry which is preliminary data.</text>
</comment>
<dbReference type="PANTHER" id="PTHR20854">
    <property type="entry name" value="INOSITOL MONOPHOSPHATASE"/>
    <property type="match status" value="1"/>
</dbReference>
<dbReference type="InterPro" id="IPR020583">
    <property type="entry name" value="Inositol_monoP_metal-BS"/>
</dbReference>
<evidence type="ECO:0000313" key="10">
    <source>
        <dbReference type="Proteomes" id="UP000325902"/>
    </source>
</evidence>
<dbReference type="InterPro" id="IPR033942">
    <property type="entry name" value="IMPase"/>
</dbReference>
<dbReference type="GO" id="GO:0007165">
    <property type="term" value="P:signal transduction"/>
    <property type="evidence" value="ECO:0007669"/>
    <property type="project" value="TreeGrafter"/>
</dbReference>
<name>A0A5N5CUM4_9PEZI</name>
<dbReference type="PROSITE" id="PS00629">
    <property type="entry name" value="IMP_1"/>
    <property type="match status" value="1"/>
</dbReference>
<organism evidence="9 10">
    <name type="scientific">Lasiodiplodia theobromae</name>
    <dbReference type="NCBI Taxonomy" id="45133"/>
    <lineage>
        <taxon>Eukaryota</taxon>
        <taxon>Fungi</taxon>
        <taxon>Dikarya</taxon>
        <taxon>Ascomycota</taxon>
        <taxon>Pezizomycotina</taxon>
        <taxon>Dothideomycetes</taxon>
        <taxon>Dothideomycetes incertae sedis</taxon>
        <taxon>Botryosphaeriales</taxon>
        <taxon>Botryosphaeriaceae</taxon>
        <taxon>Lasiodiplodia</taxon>
    </lineage>
</organism>
<sequence>MSLSTSELLELCGFLVSVAKQGGKIITSAHPSSSDFAAKKNSADIVTETDTAVECMVQAELKSRYPTFDFVGEETYKTDQRITEAPTFIVDPIDGTSNFVHGFPAVCISLGFVIGRKPTVGVVFNPFLDELYTAVKGCGAFYQRADSERQKLPLLSSPLRGLGPACIGIEWGSDREGVNFELNLKVFTTLARTRETGGRFVNSLRCTGSSAITICRVAAGQQDLFWECGNWAWDVAAAWCILNEAGGMIVDGHPGEWDPPINNRRYLAVRPAPSGQKEIVEEFWDVIGDDRSTYGPPQ</sequence>
<dbReference type="GO" id="GO:0046872">
    <property type="term" value="F:metal ion binding"/>
    <property type="evidence" value="ECO:0007669"/>
    <property type="project" value="UniProtKB-KW"/>
</dbReference>
<evidence type="ECO:0000256" key="2">
    <source>
        <dbReference type="ARBA" id="ARBA00001946"/>
    </source>
</evidence>
<keyword evidence="4 7" id="KW-0479">Metal-binding</keyword>
<comment type="cofactor">
    <cofactor evidence="2 7 8">
        <name>Mg(2+)</name>
        <dbReference type="ChEBI" id="CHEBI:18420"/>
    </cofactor>
</comment>
<keyword evidence="10" id="KW-1185">Reference proteome</keyword>
<keyword evidence="5 8" id="KW-0378">Hydrolase</keyword>
<feature type="binding site" evidence="7">
    <location>
        <position position="94"/>
    </location>
    <ligand>
        <name>Mg(2+)</name>
        <dbReference type="ChEBI" id="CHEBI:18420"/>
        <label>1</label>
        <note>catalytic</note>
    </ligand>
</feature>
<evidence type="ECO:0000256" key="4">
    <source>
        <dbReference type="ARBA" id="ARBA00022723"/>
    </source>
</evidence>
<feature type="binding site" evidence="7">
    <location>
        <position position="234"/>
    </location>
    <ligand>
        <name>Mg(2+)</name>
        <dbReference type="ChEBI" id="CHEBI:18420"/>
        <label>1</label>
        <note>catalytic</note>
    </ligand>
</feature>
<proteinExistence type="inferred from homology"/>
<dbReference type="InterPro" id="IPR000760">
    <property type="entry name" value="Inositol_monophosphatase-like"/>
</dbReference>
<dbReference type="Proteomes" id="UP000325902">
    <property type="component" value="Unassembled WGS sequence"/>
</dbReference>
<feature type="binding site" evidence="7">
    <location>
        <position position="91"/>
    </location>
    <ligand>
        <name>Mg(2+)</name>
        <dbReference type="ChEBI" id="CHEBI:18420"/>
        <label>1</label>
        <note>catalytic</note>
    </ligand>
</feature>
<dbReference type="Gene3D" id="3.30.540.10">
    <property type="entry name" value="Fructose-1,6-Bisphosphatase, subunit A, domain 1"/>
    <property type="match status" value="1"/>
</dbReference>
<dbReference type="GO" id="GO:0006021">
    <property type="term" value="P:inositol biosynthetic process"/>
    <property type="evidence" value="ECO:0007669"/>
    <property type="project" value="UniProtKB-UniPathway"/>
</dbReference>
<comment type="catalytic activity">
    <reaction evidence="1 8">
        <text>a myo-inositol phosphate + H2O = myo-inositol + phosphate</text>
        <dbReference type="Rhea" id="RHEA:24056"/>
        <dbReference type="ChEBI" id="CHEBI:15377"/>
        <dbReference type="ChEBI" id="CHEBI:17268"/>
        <dbReference type="ChEBI" id="CHEBI:43474"/>
        <dbReference type="ChEBI" id="CHEBI:84139"/>
        <dbReference type="EC" id="3.1.3.25"/>
    </reaction>
</comment>
<feature type="binding site" evidence="7">
    <location>
        <position position="93"/>
    </location>
    <ligand>
        <name>Mg(2+)</name>
        <dbReference type="ChEBI" id="CHEBI:18420"/>
        <label>2</label>
    </ligand>
</feature>
<reference evidence="9 10" key="1">
    <citation type="journal article" date="2019" name="Sci. Rep.">
        <title>A multi-omics analysis of the grapevine pathogen Lasiodiplodia theobromae reveals that temperature affects the expression of virulence- and pathogenicity-related genes.</title>
        <authorList>
            <person name="Felix C."/>
            <person name="Meneses R."/>
            <person name="Goncalves M.F.M."/>
            <person name="Tilleman L."/>
            <person name="Duarte A.S."/>
            <person name="Jorrin-Novo J.V."/>
            <person name="Van de Peer Y."/>
            <person name="Deforce D."/>
            <person name="Van Nieuwerburgh F."/>
            <person name="Esteves A.C."/>
            <person name="Alves A."/>
        </authorList>
    </citation>
    <scope>NUCLEOTIDE SEQUENCE [LARGE SCALE GENOMIC DNA]</scope>
    <source>
        <strain evidence="9 10">LA-SOL3</strain>
    </source>
</reference>
<dbReference type="Gene3D" id="3.40.190.80">
    <property type="match status" value="1"/>
</dbReference>
<protein>
    <recommendedName>
        <fullName evidence="8">Inositol-1-monophosphatase</fullName>
        <ecNumber evidence="8">3.1.3.25</ecNumber>
    </recommendedName>
</protein>
<dbReference type="UniPathway" id="UPA00823">
    <property type="reaction ID" value="UER00788"/>
</dbReference>
<dbReference type="CDD" id="cd01639">
    <property type="entry name" value="IMPase"/>
    <property type="match status" value="1"/>
</dbReference>
<dbReference type="GO" id="GO:0046854">
    <property type="term" value="P:phosphatidylinositol phosphate biosynthetic process"/>
    <property type="evidence" value="ECO:0007669"/>
    <property type="project" value="InterPro"/>
</dbReference>
<evidence type="ECO:0000313" key="9">
    <source>
        <dbReference type="EMBL" id="KAB2569043.1"/>
    </source>
</evidence>
<dbReference type="Pfam" id="PF00459">
    <property type="entry name" value="Inositol_P"/>
    <property type="match status" value="1"/>
</dbReference>